<keyword evidence="1" id="KW-1133">Transmembrane helix</keyword>
<keyword evidence="1" id="KW-0812">Transmembrane</keyword>
<gene>
    <name evidence="2" type="ORF">HNR21_005540</name>
</gene>
<sequence length="239" mass="25535">MQTRDNDRPLMPRWAMRLMAVLAVVVLVGAATPPGAAASAAVQRFLIFYAGVFALLGMSAAVVSGLIATERLILQIGHRVLAQAAHRAASLVAFTFLVAHFTVKTLDGQVAAAQIVVPGAGPVGLGAVAFDLTLVVVVTGVLRARFAASTRPWLWRVFHITAYAAWPVAIVHGLTAGRQPADWVVLGYVLCALAVAMAAFTRLLVTVRPRQVPRMVGDAFPQDPVAERTSVRRRQNAMR</sequence>
<evidence type="ECO:0000313" key="2">
    <source>
        <dbReference type="EMBL" id="MBA9006658.1"/>
    </source>
</evidence>
<keyword evidence="3" id="KW-1185">Reference proteome</keyword>
<keyword evidence="1" id="KW-0472">Membrane</keyword>
<dbReference type="AlphaFoldDB" id="A0A7W3RAQ6"/>
<feature type="transmembrane region" description="Helical" evidence="1">
    <location>
        <begin position="123"/>
        <end position="142"/>
    </location>
</feature>
<feature type="transmembrane region" description="Helical" evidence="1">
    <location>
        <begin position="47"/>
        <end position="68"/>
    </location>
</feature>
<reference evidence="2 3" key="1">
    <citation type="submission" date="2020-08" db="EMBL/GenBank/DDBJ databases">
        <title>Sequencing the genomes of 1000 actinobacteria strains.</title>
        <authorList>
            <person name="Klenk H.-P."/>
        </authorList>
    </citation>
    <scope>NUCLEOTIDE SEQUENCE [LARGE SCALE GENOMIC DNA]</scope>
    <source>
        <strain evidence="2 3">DSM 45823</strain>
    </source>
</reference>
<dbReference type="Proteomes" id="UP000539313">
    <property type="component" value="Unassembled WGS sequence"/>
</dbReference>
<name>A0A7W3RAQ6_9ACTN</name>
<dbReference type="EMBL" id="JACJII010000001">
    <property type="protein sequence ID" value="MBA9006658.1"/>
    <property type="molecule type" value="Genomic_DNA"/>
</dbReference>
<proteinExistence type="predicted"/>
<accession>A0A7W3RAQ6</accession>
<evidence type="ECO:0000256" key="1">
    <source>
        <dbReference type="SAM" id="Phobius"/>
    </source>
</evidence>
<feature type="transmembrane region" description="Helical" evidence="1">
    <location>
        <begin position="80"/>
        <end position="103"/>
    </location>
</feature>
<dbReference type="RefSeq" id="WP_182707500.1">
    <property type="nucleotide sequence ID" value="NZ_JACJII010000001.1"/>
</dbReference>
<feature type="transmembrane region" description="Helical" evidence="1">
    <location>
        <begin position="154"/>
        <end position="177"/>
    </location>
</feature>
<feature type="transmembrane region" description="Helical" evidence="1">
    <location>
        <begin position="183"/>
        <end position="205"/>
    </location>
</feature>
<protein>
    <submittedName>
        <fullName evidence="2">Uncharacterized protein</fullName>
    </submittedName>
</protein>
<organism evidence="2 3">
    <name type="scientific">Thermomonospora cellulosilytica</name>
    <dbReference type="NCBI Taxonomy" id="1411118"/>
    <lineage>
        <taxon>Bacteria</taxon>
        <taxon>Bacillati</taxon>
        <taxon>Actinomycetota</taxon>
        <taxon>Actinomycetes</taxon>
        <taxon>Streptosporangiales</taxon>
        <taxon>Thermomonosporaceae</taxon>
        <taxon>Thermomonospora</taxon>
    </lineage>
</organism>
<evidence type="ECO:0000313" key="3">
    <source>
        <dbReference type="Proteomes" id="UP000539313"/>
    </source>
</evidence>
<comment type="caution">
    <text evidence="2">The sequence shown here is derived from an EMBL/GenBank/DDBJ whole genome shotgun (WGS) entry which is preliminary data.</text>
</comment>